<evidence type="ECO:0000256" key="20">
    <source>
        <dbReference type="ARBA" id="ARBA00023567"/>
    </source>
</evidence>
<evidence type="ECO:0000256" key="25">
    <source>
        <dbReference type="ARBA" id="ARBA00034100"/>
    </source>
</evidence>
<keyword evidence="19" id="KW-0628">Postsynaptic cell membrane</keyword>
<evidence type="ECO:0000256" key="23">
    <source>
        <dbReference type="ARBA" id="ARBA00030092"/>
    </source>
</evidence>
<dbReference type="Proteomes" id="UP000008672">
    <property type="component" value="Unassembled WGS sequence"/>
</dbReference>
<dbReference type="SMART" id="SM00736">
    <property type="entry name" value="CADG"/>
    <property type="match status" value="1"/>
</dbReference>
<evidence type="ECO:0000256" key="9">
    <source>
        <dbReference type="ARBA" id="ARBA00022553"/>
    </source>
</evidence>
<evidence type="ECO:0000256" key="2">
    <source>
        <dbReference type="ARBA" id="ARBA00004239"/>
    </source>
</evidence>
<organism evidence="27 28">
    <name type="scientific">Latimeria chalumnae</name>
    <name type="common">Coelacanth</name>
    <dbReference type="NCBI Taxonomy" id="7897"/>
    <lineage>
        <taxon>Eukaryota</taxon>
        <taxon>Metazoa</taxon>
        <taxon>Chordata</taxon>
        <taxon>Craniata</taxon>
        <taxon>Vertebrata</taxon>
        <taxon>Euteleostomi</taxon>
        <taxon>Coelacanthiformes</taxon>
        <taxon>Coelacanthidae</taxon>
        <taxon>Latimeria</taxon>
    </lineage>
</organism>
<evidence type="ECO:0000256" key="14">
    <source>
        <dbReference type="ARBA" id="ARBA00023136"/>
    </source>
</evidence>
<keyword evidence="16" id="KW-0325">Glycoprotein</keyword>
<dbReference type="Ensembl" id="ENSLACT00000008629.1">
    <property type="protein sequence ID" value="ENSLACP00000008561.1"/>
    <property type="gene ID" value="ENSLACG00000007573.1"/>
</dbReference>
<reference evidence="27" key="2">
    <citation type="submission" date="2025-08" db="UniProtKB">
        <authorList>
            <consortium name="Ensembl"/>
        </authorList>
    </citation>
    <scope>IDENTIFICATION</scope>
</reference>
<dbReference type="PANTHER" id="PTHR21559">
    <property type="entry name" value="DYSTROGLYCAN-RELATED"/>
    <property type="match status" value="1"/>
</dbReference>
<dbReference type="EMBL" id="AFYH01122942">
    <property type="status" value="NOT_ANNOTATED_CDS"/>
    <property type="molecule type" value="Genomic_DNA"/>
</dbReference>
<dbReference type="GO" id="GO:0005856">
    <property type="term" value="C:cytoskeleton"/>
    <property type="evidence" value="ECO:0007669"/>
    <property type="project" value="UniProtKB-SubCell"/>
</dbReference>
<evidence type="ECO:0000256" key="7">
    <source>
        <dbReference type="ARBA" id="ARBA00022490"/>
    </source>
</evidence>
<sequence length="589" mass="65506">AQVSLTGSEALPKWFEYNSKTGTFQGLPISEDAGEYFLTLTALGNCYEGSSNVNINFHLHVLEDKLLPHVWMSGVCSFSHQACTTQNSVTFAEIILFTTCCTEAKKRLVLISTMAEYLHLDPLLMTLSIYRNQSTLTLNDITILAEDISHVHLENSNNMEVYWPVSCGSFEMLSELIQVLRQNVNSGHLSQVLGYHIPAWRIFRKGEGEMKAQGRRQRRQLMLTPTPLITVMPPFIVTSVPVVPAYNYASTSDLISASYTLGLAPQQANTVGLESSLTTGFDSFFYPTTKLSVYPPPKKLCQQCTVSTLSIQPPCSDPICIVHLLTSNTEDGTTTSKHYNLESTSLTTAEARSQSSTGLPSRLSLSDSLHLTGQSNTSPTVVKPIGLITATVGNPFNFSVPADTFFDQEDGGSRNLTLRVISIDGSPSGQESWVKLNQSQQILYGYPLETDFQYSPQEFMIIAMDSGGFTAQIVFMVELQKPNIAPCYLYTIRTKNSYHSFVKDRERVSLLLQKVASYLNDTNTQHISLFTLRPGSTVFSWYNSSLCLPPKRKSSKCPVKEIQKVFTRLRMVDGSVHPAFVDTMLPEYR</sequence>
<keyword evidence="13" id="KW-0770">Synapse</keyword>
<name>H3AFZ0_LATCH</name>
<reference evidence="27" key="3">
    <citation type="submission" date="2025-09" db="UniProtKB">
        <authorList>
            <consortium name="Ensembl"/>
        </authorList>
    </citation>
    <scope>IDENTIFICATION</scope>
</reference>
<evidence type="ECO:0000256" key="12">
    <source>
        <dbReference type="ARBA" id="ARBA00022989"/>
    </source>
</evidence>
<comment type="subcellular location">
    <subcellularLocation>
        <location evidence="1">Cell membrane</location>
        <location evidence="1">Sarcolemma</location>
    </subcellularLocation>
    <subcellularLocation>
        <location evidence="4">Cell membrane</location>
        <topology evidence="4">Single-pass type I membrane protein</topology>
    </subcellularLocation>
    <subcellularLocation>
        <location evidence="3">Cytoplasm</location>
        <location evidence="3">Cytoskeleton</location>
    </subcellularLocation>
    <subcellularLocation>
        <location evidence="5">Nucleus</location>
        <location evidence="5">Nucleoplasm</location>
    </subcellularLocation>
    <subcellularLocation>
        <location evidence="25">Postsynaptic cell membrane</location>
    </subcellularLocation>
    <subcellularLocation>
        <location evidence="2">Secreted</location>
        <location evidence="2">Extracellular space</location>
    </subcellularLocation>
</comment>
<dbReference type="GO" id="GO:0005509">
    <property type="term" value="F:calcium ion binding"/>
    <property type="evidence" value="ECO:0007669"/>
    <property type="project" value="InterPro"/>
</dbReference>
<keyword evidence="12" id="KW-1133">Transmembrane helix</keyword>
<dbReference type="InterPro" id="IPR008465">
    <property type="entry name" value="DAG1_C"/>
</dbReference>
<dbReference type="PROSITE" id="PS51699">
    <property type="entry name" value="SEA_DG"/>
    <property type="match status" value="1"/>
</dbReference>
<evidence type="ECO:0000259" key="26">
    <source>
        <dbReference type="PROSITE" id="PS51699"/>
    </source>
</evidence>
<feature type="domain" description="Peptidase S72" evidence="26">
    <location>
        <begin position="485"/>
        <end position="589"/>
    </location>
</feature>
<dbReference type="Gene3D" id="3.30.70.1040">
    <property type="entry name" value="Dystroglycan, domain 2"/>
    <property type="match status" value="1"/>
</dbReference>
<dbReference type="GO" id="GO:0007411">
    <property type="term" value="P:axon guidance"/>
    <property type="evidence" value="ECO:0007669"/>
    <property type="project" value="TreeGrafter"/>
</dbReference>
<evidence type="ECO:0000256" key="5">
    <source>
        <dbReference type="ARBA" id="ARBA00004642"/>
    </source>
</evidence>
<comment type="function">
    <text evidence="21">Transmembrane protein that plays important roles in connecting the extracellular matrix to the cytoskeleton. Acts as a cell adhesion receptor in both muscle and non-muscle tissues. Receptor for both DMD and UTRN and, through these interactions, scaffolds axin to the cytoskeleton. Also functions in cell adhesion-mediated signaling and implicated in cell polarity.</text>
</comment>
<evidence type="ECO:0000256" key="16">
    <source>
        <dbReference type="ARBA" id="ARBA00023180"/>
    </source>
</evidence>
<evidence type="ECO:0000256" key="4">
    <source>
        <dbReference type="ARBA" id="ARBA00004251"/>
    </source>
</evidence>
<dbReference type="InterPro" id="IPR006644">
    <property type="entry name" value="Cadg"/>
</dbReference>
<evidence type="ECO:0000313" key="28">
    <source>
        <dbReference type="Proteomes" id="UP000008672"/>
    </source>
</evidence>
<keyword evidence="6" id="KW-1003">Cell membrane</keyword>
<dbReference type="GO" id="GO:0043236">
    <property type="term" value="F:laminin binding"/>
    <property type="evidence" value="ECO:0007669"/>
    <property type="project" value="TreeGrafter"/>
</dbReference>
<evidence type="ECO:0000256" key="17">
    <source>
        <dbReference type="ARBA" id="ARBA00023212"/>
    </source>
</evidence>
<dbReference type="GO" id="GO:0021675">
    <property type="term" value="P:nerve development"/>
    <property type="evidence" value="ECO:0007669"/>
    <property type="project" value="TreeGrafter"/>
</dbReference>
<evidence type="ECO:0000256" key="13">
    <source>
        <dbReference type="ARBA" id="ARBA00023018"/>
    </source>
</evidence>
<evidence type="ECO:0000256" key="18">
    <source>
        <dbReference type="ARBA" id="ARBA00023242"/>
    </source>
</evidence>
<keyword evidence="14" id="KW-0472">Membrane</keyword>
<dbReference type="HOGENOM" id="CLU_007629_2_0_1"/>
<evidence type="ECO:0000313" key="27">
    <source>
        <dbReference type="Ensembl" id="ENSLACP00000008561.1"/>
    </source>
</evidence>
<keyword evidence="28" id="KW-1185">Reference proteome</keyword>
<dbReference type="GO" id="GO:0005654">
    <property type="term" value="C:nucleoplasm"/>
    <property type="evidence" value="ECO:0007669"/>
    <property type="project" value="UniProtKB-SubCell"/>
</dbReference>
<dbReference type="SUPFAM" id="SSF111006">
    <property type="entry name" value="Dystroglycan, domain 2"/>
    <property type="match status" value="1"/>
</dbReference>
<keyword evidence="17" id="KW-0206">Cytoskeleton</keyword>
<evidence type="ECO:0000256" key="21">
    <source>
        <dbReference type="ARBA" id="ARBA00024991"/>
    </source>
</evidence>
<dbReference type="GO" id="GO:0016011">
    <property type="term" value="C:dystroglycan complex"/>
    <property type="evidence" value="ECO:0007669"/>
    <property type="project" value="TreeGrafter"/>
</dbReference>
<evidence type="ECO:0000256" key="11">
    <source>
        <dbReference type="ARBA" id="ARBA00022729"/>
    </source>
</evidence>
<keyword evidence="8" id="KW-0964">Secreted</keyword>
<reference evidence="28" key="1">
    <citation type="submission" date="2011-08" db="EMBL/GenBank/DDBJ databases">
        <title>The draft genome of Latimeria chalumnae.</title>
        <authorList>
            <person name="Di Palma F."/>
            <person name="Alfoldi J."/>
            <person name="Johnson J."/>
            <person name="Berlin A."/>
            <person name="Gnerre S."/>
            <person name="Jaffe D."/>
            <person name="MacCallum I."/>
            <person name="Young S."/>
            <person name="Walker B.J."/>
            <person name="Lander E."/>
            <person name="Lindblad-Toh K."/>
        </authorList>
    </citation>
    <scope>NUCLEOTIDE SEQUENCE [LARGE SCALE GENOMIC DNA]</scope>
    <source>
        <strain evidence="28">Wild caught</strain>
    </source>
</reference>
<dbReference type="InterPro" id="IPR027468">
    <property type="entry name" value="Alpha-dystroglycan_domain_2"/>
</dbReference>
<dbReference type="Pfam" id="PF05454">
    <property type="entry name" value="DAG1"/>
    <property type="match status" value="1"/>
</dbReference>
<evidence type="ECO:0000256" key="15">
    <source>
        <dbReference type="ARBA" id="ARBA00023157"/>
    </source>
</evidence>
<keyword evidence="10" id="KW-0812">Transmembrane</keyword>
<dbReference type="Gene3D" id="2.60.40.10">
    <property type="entry name" value="Immunoglobulins"/>
    <property type="match status" value="2"/>
</dbReference>
<dbReference type="GO" id="GO:0045211">
    <property type="term" value="C:postsynaptic membrane"/>
    <property type="evidence" value="ECO:0007669"/>
    <property type="project" value="UniProtKB-SubCell"/>
</dbReference>
<dbReference type="SUPFAM" id="SSF49313">
    <property type="entry name" value="Cadherin-like"/>
    <property type="match status" value="2"/>
</dbReference>
<dbReference type="InterPro" id="IPR015919">
    <property type="entry name" value="Cadherin-like_sf"/>
</dbReference>
<protein>
    <recommendedName>
        <fullName evidence="22">Dystroglycan 1</fullName>
    </recommendedName>
    <alternativeName>
        <fullName evidence="24">Dystroglycan</fullName>
    </alternativeName>
    <alternativeName>
        <fullName evidence="23">Dystrophin-associated glycoprotein 1</fullName>
    </alternativeName>
</protein>
<evidence type="ECO:0000256" key="8">
    <source>
        <dbReference type="ARBA" id="ARBA00022525"/>
    </source>
</evidence>
<dbReference type="GO" id="GO:0005576">
    <property type="term" value="C:extracellular region"/>
    <property type="evidence" value="ECO:0007669"/>
    <property type="project" value="UniProtKB-SubCell"/>
</dbReference>
<comment type="function">
    <text evidence="20">The dystroglycan complex is involved in a number of processes including laminin and basement membrane assembly, sarcolemmal stability, cell survival, peripheral nerve myelination, nodal structure, cell migration, and epithelial polarization.</text>
</comment>
<keyword evidence="18" id="KW-0539">Nucleus</keyword>
<evidence type="ECO:0000256" key="3">
    <source>
        <dbReference type="ARBA" id="ARBA00004245"/>
    </source>
</evidence>
<evidence type="ECO:0000256" key="1">
    <source>
        <dbReference type="ARBA" id="ARBA00004135"/>
    </source>
</evidence>
<evidence type="ECO:0000256" key="6">
    <source>
        <dbReference type="ARBA" id="ARBA00022475"/>
    </source>
</evidence>
<evidence type="ECO:0000256" key="10">
    <source>
        <dbReference type="ARBA" id="ARBA00022692"/>
    </source>
</evidence>
<dbReference type="Pfam" id="PF05345">
    <property type="entry name" value="He_PIG"/>
    <property type="match status" value="1"/>
</dbReference>
<proteinExistence type="predicted"/>
<dbReference type="InterPro" id="IPR030398">
    <property type="entry name" value="SEA_DG_dom"/>
</dbReference>
<keyword evidence="11" id="KW-0732">Signal</keyword>
<accession>H3AFZ0</accession>
<dbReference type="GeneTree" id="ENSGT00390000008429"/>
<evidence type="ECO:0000256" key="22">
    <source>
        <dbReference type="ARBA" id="ARBA00026224"/>
    </source>
</evidence>
<keyword evidence="15" id="KW-1015">Disulfide bond</keyword>
<dbReference type="GO" id="GO:0016203">
    <property type="term" value="P:muscle attachment"/>
    <property type="evidence" value="ECO:0007669"/>
    <property type="project" value="TreeGrafter"/>
</dbReference>
<dbReference type="GO" id="GO:0042383">
    <property type="term" value="C:sarcolemma"/>
    <property type="evidence" value="ECO:0007669"/>
    <property type="project" value="UniProtKB-SubCell"/>
</dbReference>
<dbReference type="GO" id="GO:0002009">
    <property type="term" value="P:morphogenesis of an epithelium"/>
    <property type="evidence" value="ECO:0007669"/>
    <property type="project" value="TreeGrafter"/>
</dbReference>
<dbReference type="PANTHER" id="PTHR21559:SF24">
    <property type="entry name" value="DYSTROGLYCAN 1"/>
    <property type="match status" value="1"/>
</dbReference>
<evidence type="ECO:0000256" key="19">
    <source>
        <dbReference type="ARBA" id="ARBA00023257"/>
    </source>
</evidence>
<dbReference type="AlphaFoldDB" id="H3AFZ0"/>
<evidence type="ECO:0000256" key="24">
    <source>
        <dbReference type="ARBA" id="ARBA00031034"/>
    </source>
</evidence>
<keyword evidence="7" id="KW-0963">Cytoplasm</keyword>
<keyword evidence="9" id="KW-0597">Phosphoprotein</keyword>
<dbReference type="InterPro" id="IPR013783">
    <property type="entry name" value="Ig-like_fold"/>
</dbReference>